<keyword evidence="1" id="KW-0812">Transmembrane</keyword>
<dbReference type="AlphaFoldDB" id="J9E7U0"/>
<evidence type="ECO:0000313" key="2">
    <source>
        <dbReference type="EMBL" id="EJW71444.1"/>
    </source>
</evidence>
<gene>
    <name evidence="2" type="ORF">WUBG_17649</name>
</gene>
<feature type="transmembrane region" description="Helical" evidence="1">
    <location>
        <begin position="180"/>
        <end position="199"/>
    </location>
</feature>
<proteinExistence type="predicted"/>
<keyword evidence="1" id="KW-1133">Transmembrane helix</keyword>
<dbReference type="EMBL" id="ADBV01018587">
    <property type="protein sequence ID" value="EJW71444.1"/>
    <property type="molecule type" value="Genomic_DNA"/>
</dbReference>
<evidence type="ECO:0000313" key="3">
    <source>
        <dbReference type="Proteomes" id="UP000004810"/>
    </source>
</evidence>
<organism evidence="2 3">
    <name type="scientific">Wuchereria bancrofti</name>
    <dbReference type="NCBI Taxonomy" id="6293"/>
    <lineage>
        <taxon>Eukaryota</taxon>
        <taxon>Metazoa</taxon>
        <taxon>Ecdysozoa</taxon>
        <taxon>Nematoda</taxon>
        <taxon>Chromadorea</taxon>
        <taxon>Rhabditida</taxon>
        <taxon>Spirurina</taxon>
        <taxon>Spiruromorpha</taxon>
        <taxon>Filarioidea</taxon>
        <taxon>Onchocercidae</taxon>
        <taxon>Wuchereria</taxon>
    </lineage>
</organism>
<dbReference type="Proteomes" id="UP000004810">
    <property type="component" value="Unassembled WGS sequence"/>
</dbReference>
<protein>
    <submittedName>
        <fullName evidence="2">Uncharacterized protein</fullName>
    </submittedName>
</protein>
<accession>J9E7U0</accession>
<comment type="caution">
    <text evidence="2">The sequence shown here is derived from an EMBL/GenBank/DDBJ whole genome shotgun (WGS) entry which is preliminary data.</text>
</comment>
<keyword evidence="1" id="KW-0472">Membrane</keyword>
<evidence type="ECO:0000256" key="1">
    <source>
        <dbReference type="SAM" id="Phobius"/>
    </source>
</evidence>
<reference evidence="3" key="1">
    <citation type="submission" date="2012-08" db="EMBL/GenBank/DDBJ databases">
        <title>The Genome Sequence of Wuchereria bancrofti.</title>
        <authorList>
            <person name="Nutman T.B."/>
            <person name="Fink D.L."/>
            <person name="Russ C."/>
            <person name="Young S."/>
            <person name="Zeng Q."/>
            <person name="Koehrsen M."/>
            <person name="Alvarado L."/>
            <person name="Berlin A."/>
            <person name="Chapman S.B."/>
            <person name="Chen Z."/>
            <person name="Freedman E."/>
            <person name="Gellesch M."/>
            <person name="Goldberg J."/>
            <person name="Griggs A."/>
            <person name="Gujja S."/>
            <person name="Heilman E.R."/>
            <person name="Heiman D."/>
            <person name="Hepburn T."/>
            <person name="Howarth C."/>
            <person name="Jen D."/>
            <person name="Larson L."/>
            <person name="Lewis B."/>
            <person name="Mehta T."/>
            <person name="Park D."/>
            <person name="Pearson M."/>
            <person name="Roberts A."/>
            <person name="Saif S."/>
            <person name="Shea T."/>
            <person name="Shenoy N."/>
            <person name="Sisk P."/>
            <person name="Stolte C."/>
            <person name="Sykes S."/>
            <person name="Walk T."/>
            <person name="White J."/>
            <person name="Yandava C."/>
            <person name="Haas B."/>
            <person name="Henn M.R."/>
            <person name="Nusbaum C."/>
            <person name="Birren B."/>
        </authorList>
    </citation>
    <scope>NUCLEOTIDE SEQUENCE [LARGE SCALE GENOMIC DNA]</scope>
    <source>
        <strain evidence="3">NA</strain>
    </source>
</reference>
<name>J9E7U0_WUCBA</name>
<feature type="transmembrane region" description="Helical" evidence="1">
    <location>
        <begin position="122"/>
        <end position="141"/>
    </location>
</feature>
<sequence length="204" mass="23361">MFHLIFMNGAEVNSQFSDCSFVNLFEVVVSQCMSEDLVEESEYVDKKACLIYGFGRRSGVYHYRMDGTLFKKSNAIQQYGCIESVEQWYLAANPYINPYIKLPCIKLKSSSFLDIRLKGVRTLAVGAGTVSIVGAGLLYALENAVKVEAFEHFPHPASLPWDHKRVFGTIDMASYVFFPYFIYFNTYALLKFALMKFFLKIKHK</sequence>